<dbReference type="InterPro" id="IPR011009">
    <property type="entry name" value="Kinase-like_dom_sf"/>
</dbReference>
<organism evidence="2 3">
    <name type="scientific">Rhizoctonia solani</name>
    <dbReference type="NCBI Taxonomy" id="456999"/>
    <lineage>
        <taxon>Eukaryota</taxon>
        <taxon>Fungi</taxon>
        <taxon>Dikarya</taxon>
        <taxon>Basidiomycota</taxon>
        <taxon>Agaricomycotina</taxon>
        <taxon>Agaricomycetes</taxon>
        <taxon>Cantharellales</taxon>
        <taxon>Ceratobasidiaceae</taxon>
        <taxon>Rhizoctonia</taxon>
    </lineage>
</organism>
<dbReference type="SUPFAM" id="SSF56112">
    <property type="entry name" value="Protein kinase-like (PK-like)"/>
    <property type="match status" value="1"/>
</dbReference>
<dbReference type="PANTHER" id="PTHR44329:SF214">
    <property type="entry name" value="PROTEIN KINASE DOMAIN-CONTAINING PROTEIN"/>
    <property type="match status" value="1"/>
</dbReference>
<dbReference type="InterPro" id="IPR001245">
    <property type="entry name" value="Ser-Thr/Tyr_kinase_cat_dom"/>
</dbReference>
<dbReference type="PROSITE" id="PS50011">
    <property type="entry name" value="PROTEIN_KINASE_DOM"/>
    <property type="match status" value="1"/>
</dbReference>
<protein>
    <recommendedName>
        <fullName evidence="1">Protein kinase domain-containing protein</fullName>
    </recommendedName>
</protein>
<dbReference type="Pfam" id="PF07714">
    <property type="entry name" value="PK_Tyr_Ser-Thr"/>
    <property type="match status" value="1"/>
</dbReference>
<proteinExistence type="predicted"/>
<dbReference type="Proteomes" id="UP000663853">
    <property type="component" value="Unassembled WGS sequence"/>
</dbReference>
<reference evidence="2" key="1">
    <citation type="submission" date="2021-01" db="EMBL/GenBank/DDBJ databases">
        <authorList>
            <person name="Kaushik A."/>
        </authorList>
    </citation>
    <scope>NUCLEOTIDE SEQUENCE</scope>
    <source>
        <strain evidence="2">AG6-10EEA</strain>
    </source>
</reference>
<feature type="domain" description="Protein kinase" evidence="1">
    <location>
        <begin position="1"/>
        <end position="209"/>
    </location>
</feature>
<dbReference type="PANTHER" id="PTHR44329">
    <property type="entry name" value="SERINE/THREONINE-PROTEIN KINASE TNNI3K-RELATED"/>
    <property type="match status" value="1"/>
</dbReference>
<sequence length="296" mass="32773">MQKVLDVWAKCKHPNLLQLIRQETFQGRPVAVYGRLEYGGIQPYLKHHPEADPYQLSAQICEGVVYLHNNGIIHGNLKGRQILVSVDGVPRIQLSIETSTTIVDAGRGLGNIRWTAPKLFMLGFKRTLASDVFALGMTILESIIRDIPYATMPPDCSLSQIITAGVLPSRPIEIIPDNHAGNSVWGILCECWSHRPDDRPAAAHVRDFLLTVSQASGGPVLKLVVSEGTTMQDLVSHFEGRGLMNYTNLLQETDITAAAPYSDTKLANVYKVQLSNQQWVAIKCVKHVTPYKNIKV</sequence>
<dbReference type="EMBL" id="CAJMXA010003627">
    <property type="protein sequence ID" value="CAE6507997.1"/>
    <property type="molecule type" value="Genomic_DNA"/>
</dbReference>
<evidence type="ECO:0000313" key="2">
    <source>
        <dbReference type="EMBL" id="CAE6507997.1"/>
    </source>
</evidence>
<comment type="caution">
    <text evidence="2">The sequence shown here is derived from an EMBL/GenBank/DDBJ whole genome shotgun (WGS) entry which is preliminary data.</text>
</comment>
<dbReference type="GO" id="GO:0004674">
    <property type="term" value="F:protein serine/threonine kinase activity"/>
    <property type="evidence" value="ECO:0007669"/>
    <property type="project" value="TreeGrafter"/>
</dbReference>
<evidence type="ECO:0000313" key="3">
    <source>
        <dbReference type="Proteomes" id="UP000663853"/>
    </source>
</evidence>
<dbReference type="GO" id="GO:0005524">
    <property type="term" value="F:ATP binding"/>
    <property type="evidence" value="ECO:0007669"/>
    <property type="project" value="InterPro"/>
</dbReference>
<dbReference type="AlphaFoldDB" id="A0A8H3D091"/>
<dbReference type="InterPro" id="IPR000719">
    <property type="entry name" value="Prot_kinase_dom"/>
</dbReference>
<name>A0A8H3D091_9AGAM</name>
<accession>A0A8H3D091</accession>
<dbReference type="InterPro" id="IPR051681">
    <property type="entry name" value="Ser/Thr_Kinases-Pseudokinases"/>
</dbReference>
<dbReference type="Gene3D" id="1.10.510.10">
    <property type="entry name" value="Transferase(Phosphotransferase) domain 1"/>
    <property type="match status" value="1"/>
</dbReference>
<gene>
    <name evidence="2" type="ORF">RDB_LOCUS122906</name>
</gene>
<evidence type="ECO:0000259" key="1">
    <source>
        <dbReference type="PROSITE" id="PS50011"/>
    </source>
</evidence>